<evidence type="ECO:0000256" key="1">
    <source>
        <dbReference type="SAM" id="SignalP"/>
    </source>
</evidence>
<keyword evidence="1" id="KW-0732">Signal</keyword>
<feature type="chain" id="PRO_5022801253" evidence="1">
    <location>
        <begin position="27"/>
        <end position="186"/>
    </location>
</feature>
<dbReference type="OrthoDB" id="5432251at2"/>
<dbReference type="Gene3D" id="3.30.160.670">
    <property type="match status" value="1"/>
</dbReference>
<dbReference type="RefSeq" id="WP_147769919.1">
    <property type="nucleotide sequence ID" value="NZ_VRKQ01000021.1"/>
</dbReference>
<gene>
    <name evidence="3" type="ORF">FUA22_17615</name>
</gene>
<feature type="domain" description="DUF4136" evidence="2">
    <location>
        <begin position="25"/>
        <end position="182"/>
    </location>
</feature>
<dbReference type="EMBL" id="VRKQ01000021">
    <property type="protein sequence ID" value="TXG34727.1"/>
    <property type="molecule type" value="Genomic_DNA"/>
</dbReference>
<dbReference type="InterPro" id="IPR025411">
    <property type="entry name" value="DUF4136"/>
</dbReference>
<evidence type="ECO:0000259" key="2">
    <source>
        <dbReference type="Pfam" id="PF13590"/>
    </source>
</evidence>
<dbReference type="Proteomes" id="UP000321080">
    <property type="component" value="Unassembled WGS sequence"/>
</dbReference>
<proteinExistence type="predicted"/>
<evidence type="ECO:0000313" key="4">
    <source>
        <dbReference type="Proteomes" id="UP000321080"/>
    </source>
</evidence>
<accession>A0A5C7GDP3</accession>
<feature type="signal peptide" evidence="1">
    <location>
        <begin position="1"/>
        <end position="26"/>
    </location>
</feature>
<protein>
    <submittedName>
        <fullName evidence="3">DUF4136 domain-containing protein</fullName>
    </submittedName>
</protein>
<dbReference type="PROSITE" id="PS51257">
    <property type="entry name" value="PROKAR_LIPOPROTEIN"/>
    <property type="match status" value="1"/>
</dbReference>
<name>A0A5C7GDP3_9FLAO</name>
<reference evidence="3 4" key="1">
    <citation type="submission" date="2019-08" db="EMBL/GenBank/DDBJ databases">
        <title>Seonamhaeicola sediminis sp. nov., isolated from marine sediment.</title>
        <authorList>
            <person name="Cao W.R."/>
        </authorList>
    </citation>
    <scope>NUCLEOTIDE SEQUENCE [LARGE SCALE GENOMIC DNA]</scope>
    <source>
        <strain evidence="3 4">1505</strain>
    </source>
</reference>
<comment type="caution">
    <text evidence="3">The sequence shown here is derived from an EMBL/GenBank/DDBJ whole genome shotgun (WGS) entry which is preliminary data.</text>
</comment>
<organism evidence="3 4">
    <name type="scientific">Seonamhaeicola maritimus</name>
    <dbReference type="NCBI Taxonomy" id="2591822"/>
    <lineage>
        <taxon>Bacteria</taxon>
        <taxon>Pseudomonadati</taxon>
        <taxon>Bacteroidota</taxon>
        <taxon>Flavobacteriia</taxon>
        <taxon>Flavobacteriales</taxon>
        <taxon>Flavobacteriaceae</taxon>
    </lineage>
</organism>
<dbReference type="Pfam" id="PF13590">
    <property type="entry name" value="DUF4136"/>
    <property type="match status" value="1"/>
</dbReference>
<keyword evidence="4" id="KW-1185">Reference proteome</keyword>
<evidence type="ECO:0000313" key="3">
    <source>
        <dbReference type="EMBL" id="TXG34727.1"/>
    </source>
</evidence>
<dbReference type="AlphaFoldDB" id="A0A5C7GDP3"/>
<sequence>MKTLFRALPLLAVLFVVTSCSSVKVAADYDKKASFGEYKTFAFFKTGIDKAEISDLDKRRILRAIEAELLTKGYTKSEKPDLLVSIFTKSNQRVDVYNNTWGTGAWGWGGWGPGWGPGWGWGWNQPSVSTSTQGTLFVDLVDAKKKELVWQGMGTGYLSRNMEKKEERIKEFVTKIMEKYPPGAQQ</sequence>